<keyword evidence="3 6" id="KW-0815">Transposition</keyword>
<comment type="similarity">
    <text evidence="2 6">Belongs to the transposase mutator family.</text>
</comment>
<comment type="caution">
    <text evidence="7">The sequence shown here is derived from an EMBL/GenBank/DDBJ whole genome shotgun (WGS) entry which is preliminary data.</text>
</comment>
<dbReference type="Pfam" id="PF00872">
    <property type="entry name" value="Transposase_mut"/>
    <property type="match status" value="1"/>
</dbReference>
<evidence type="ECO:0000313" key="8">
    <source>
        <dbReference type="Proteomes" id="UP000588491"/>
    </source>
</evidence>
<dbReference type="Proteomes" id="UP000588491">
    <property type="component" value="Unassembled WGS sequence"/>
</dbReference>
<dbReference type="GO" id="GO:0006313">
    <property type="term" value="P:DNA transposition"/>
    <property type="evidence" value="ECO:0007669"/>
    <property type="project" value="UniProtKB-UniRule"/>
</dbReference>
<dbReference type="NCBIfam" id="NF033543">
    <property type="entry name" value="transpos_IS256"/>
    <property type="match status" value="1"/>
</dbReference>
<dbReference type="RefSeq" id="WP_169188624.1">
    <property type="nucleotide sequence ID" value="NZ_JABBPK010000001.1"/>
</dbReference>
<keyword evidence="6" id="KW-0814">Transposable element</keyword>
<evidence type="ECO:0000256" key="1">
    <source>
        <dbReference type="ARBA" id="ARBA00002190"/>
    </source>
</evidence>
<evidence type="ECO:0000256" key="6">
    <source>
        <dbReference type="RuleBase" id="RU365089"/>
    </source>
</evidence>
<proteinExistence type="inferred from homology"/>
<dbReference type="AlphaFoldDB" id="A0A7Y0K8N8"/>
<keyword evidence="4 6" id="KW-0238">DNA-binding</keyword>
<evidence type="ECO:0000256" key="2">
    <source>
        <dbReference type="ARBA" id="ARBA00010961"/>
    </source>
</evidence>
<name>A0A7Y0K8N8_9BACI</name>
<evidence type="ECO:0000256" key="3">
    <source>
        <dbReference type="ARBA" id="ARBA00022578"/>
    </source>
</evidence>
<protein>
    <recommendedName>
        <fullName evidence="6">Mutator family transposase</fullName>
    </recommendedName>
</protein>
<dbReference type="GO" id="GO:0003677">
    <property type="term" value="F:DNA binding"/>
    <property type="evidence" value="ECO:0007669"/>
    <property type="project" value="UniProtKB-UniRule"/>
</dbReference>
<dbReference type="InterPro" id="IPR001207">
    <property type="entry name" value="Transposase_mutator"/>
</dbReference>
<sequence length="389" mass="45451">MTHLQFNLNINDLKESVMNSDIDAVIKASIVLVLNEFMEQERDDHLQADPYKRTINRKDYRNGYYERDLLLSIGKITLRVPRTRNGDFSTSVFERYARCDQAFVLAMLEMVVNGVSTRKVKNIVEQLCGETVSKSFVSSLTEKLDPIVNQWANRPLNTMYYPYIFVDAMYIKVRENQRVVSKAVYIATAINSDNQREILGLKVDHTESYEAWGRFFQYLLSRGLQSPKMIISDAHKGLKKVIAEEFLGTTWQRCTVHFKRNLFDQLPKKNMEEVKLSIKRIFEVASVHEARKYKQIFIEQYGGNGKLEKVIGILDEGFEDAIQYLNEETHYHKHIRSTNSLERINEEVRRREKVIRIFPNTQSAFRLIGAVLMDYEEILSKRKLPVSNK</sequence>
<reference evidence="7 8" key="1">
    <citation type="submission" date="2020-04" db="EMBL/GenBank/DDBJ databases">
        <title>Bacillus sp. UniB3 isolated from commercial digestive syrup.</title>
        <authorList>
            <person name="Thorat V."/>
            <person name="Kirdat K."/>
            <person name="Tiwarekar B."/>
            <person name="Yadav A."/>
        </authorList>
    </citation>
    <scope>NUCLEOTIDE SEQUENCE [LARGE SCALE GENOMIC DNA]</scope>
    <source>
        <strain evidence="7 8">UniB3</strain>
    </source>
</reference>
<keyword evidence="5 6" id="KW-0233">DNA recombination</keyword>
<dbReference type="PANTHER" id="PTHR33217:SF7">
    <property type="entry name" value="TRANSPOSASE FOR INSERTION SEQUENCE ELEMENT IS1081"/>
    <property type="match status" value="1"/>
</dbReference>
<evidence type="ECO:0000256" key="5">
    <source>
        <dbReference type="ARBA" id="ARBA00023172"/>
    </source>
</evidence>
<evidence type="ECO:0000256" key="4">
    <source>
        <dbReference type="ARBA" id="ARBA00023125"/>
    </source>
</evidence>
<evidence type="ECO:0000313" key="7">
    <source>
        <dbReference type="EMBL" id="NMO77888.1"/>
    </source>
</evidence>
<accession>A0A7Y0K8N8</accession>
<dbReference type="GO" id="GO:0004803">
    <property type="term" value="F:transposase activity"/>
    <property type="evidence" value="ECO:0007669"/>
    <property type="project" value="UniProtKB-UniRule"/>
</dbReference>
<dbReference type="EMBL" id="JABBPK010000001">
    <property type="protein sequence ID" value="NMO77888.1"/>
    <property type="molecule type" value="Genomic_DNA"/>
</dbReference>
<comment type="function">
    <text evidence="1 6">Required for the transposition of the insertion element.</text>
</comment>
<dbReference type="PANTHER" id="PTHR33217">
    <property type="entry name" value="TRANSPOSASE FOR INSERTION SEQUENCE ELEMENT IS1081"/>
    <property type="match status" value="1"/>
</dbReference>
<organism evidence="7 8">
    <name type="scientific">Niallia alba</name>
    <dbReference type="NCBI Taxonomy" id="2729105"/>
    <lineage>
        <taxon>Bacteria</taxon>
        <taxon>Bacillati</taxon>
        <taxon>Bacillota</taxon>
        <taxon>Bacilli</taxon>
        <taxon>Bacillales</taxon>
        <taxon>Bacillaceae</taxon>
        <taxon>Niallia</taxon>
    </lineage>
</organism>
<gene>
    <name evidence="7" type="ORF">HHU08_12890</name>
</gene>
<keyword evidence="8" id="KW-1185">Reference proteome</keyword>